<keyword evidence="2" id="KW-0804">Transcription</keyword>
<evidence type="ECO:0000313" key="5">
    <source>
        <dbReference type="Proteomes" id="UP001577047"/>
    </source>
</evidence>
<keyword evidence="1" id="KW-0805">Transcription regulation</keyword>
<dbReference type="PANTHER" id="PTHR43436:SF1">
    <property type="entry name" value="TRANSCRIPTIONAL REGULATORY PROTEIN"/>
    <property type="match status" value="1"/>
</dbReference>
<dbReference type="RefSeq" id="WP_304483105.1">
    <property type="nucleotide sequence ID" value="NZ_JAUQOQ010000002.1"/>
</dbReference>
<dbReference type="PANTHER" id="PTHR43436">
    <property type="entry name" value="ARAC-FAMILY TRANSCRIPTIONAL REGULATOR"/>
    <property type="match status" value="1"/>
</dbReference>
<reference evidence="4 5" key="1">
    <citation type="submission" date="2024-09" db="EMBL/GenBank/DDBJ databases">
        <authorList>
            <person name="Fullem K."/>
        </authorList>
    </citation>
    <scope>NUCLEOTIDE SEQUENCE [LARGE SCALE GENOMIC DNA]</scope>
    <source>
        <strain evidence="5">K1(2024)</strain>
    </source>
</reference>
<dbReference type="Pfam" id="PF06719">
    <property type="entry name" value="AraC_N"/>
    <property type="match status" value="1"/>
</dbReference>
<sequence length="296" mass="32652">MNQRHTLIDIIRRHAPSNGFHSTPLAGVTLVRSDTPTVPMPVVYQPTLCYIVQGRKQVSIGATTYVYDAANYLVASVDMPVMGSIIEASEAEPYLCLVLDLDRAVLSELALRHPTTRHESSTSTPSGIELNGSTPELLDAVSRLARLLDTPQDAAELAPLVIREVLYRLLTRPGNQMLLQMATADSRLRQIAKAITWLRAHYQEPVRIDDVAGVAGMSRSTFHVHFKAVTSMSPLEFRCLLRLQEARRLMVAEALDAAGAGYRVGYESPSQFSRDYARVFGLPPARDAVRLRSASL</sequence>
<evidence type="ECO:0000256" key="1">
    <source>
        <dbReference type="ARBA" id="ARBA00023015"/>
    </source>
</evidence>
<dbReference type="InterPro" id="IPR018060">
    <property type="entry name" value="HTH_AraC"/>
</dbReference>
<dbReference type="EMBL" id="JBHFXX010000002">
    <property type="protein sequence ID" value="MFB3799344.1"/>
    <property type="molecule type" value="Genomic_DNA"/>
</dbReference>
<evidence type="ECO:0000259" key="3">
    <source>
        <dbReference type="PROSITE" id="PS01124"/>
    </source>
</evidence>
<dbReference type="InterPro" id="IPR009057">
    <property type="entry name" value="Homeodomain-like_sf"/>
</dbReference>
<organism evidence="4 5">
    <name type="scientific">Pseudomonas boreofloridensis</name>
    <dbReference type="NCBI Taxonomy" id="3064348"/>
    <lineage>
        <taxon>Bacteria</taxon>
        <taxon>Pseudomonadati</taxon>
        <taxon>Pseudomonadota</taxon>
        <taxon>Gammaproteobacteria</taxon>
        <taxon>Pseudomonadales</taxon>
        <taxon>Pseudomonadaceae</taxon>
        <taxon>Pseudomonas</taxon>
    </lineage>
</organism>
<evidence type="ECO:0000256" key="2">
    <source>
        <dbReference type="ARBA" id="ARBA00023163"/>
    </source>
</evidence>
<name>A0ABV4Z3W2_9PSED</name>
<evidence type="ECO:0000313" key="4">
    <source>
        <dbReference type="EMBL" id="MFB3799344.1"/>
    </source>
</evidence>
<dbReference type="Pfam" id="PF12833">
    <property type="entry name" value="HTH_18"/>
    <property type="match status" value="1"/>
</dbReference>
<dbReference type="SUPFAM" id="SSF46689">
    <property type="entry name" value="Homeodomain-like"/>
    <property type="match status" value="2"/>
</dbReference>
<feature type="domain" description="HTH araC/xylS-type" evidence="3">
    <location>
        <begin position="192"/>
        <end position="290"/>
    </location>
</feature>
<protein>
    <submittedName>
        <fullName evidence="4">AraC family transcriptional regulator N-terminal domain-containing protein</fullName>
    </submittedName>
</protein>
<dbReference type="Gene3D" id="1.10.10.60">
    <property type="entry name" value="Homeodomain-like"/>
    <property type="match status" value="1"/>
</dbReference>
<dbReference type="SMART" id="SM00342">
    <property type="entry name" value="HTH_ARAC"/>
    <property type="match status" value="1"/>
</dbReference>
<comment type="caution">
    <text evidence="4">The sequence shown here is derived from an EMBL/GenBank/DDBJ whole genome shotgun (WGS) entry which is preliminary data.</text>
</comment>
<keyword evidence="5" id="KW-1185">Reference proteome</keyword>
<dbReference type="PROSITE" id="PS01124">
    <property type="entry name" value="HTH_ARAC_FAMILY_2"/>
    <property type="match status" value="1"/>
</dbReference>
<gene>
    <name evidence="4" type="ORF">ACE1YR_02680</name>
</gene>
<dbReference type="Proteomes" id="UP001577047">
    <property type="component" value="Unassembled WGS sequence"/>
</dbReference>
<accession>A0ABV4Z3W2</accession>
<proteinExistence type="predicted"/>
<dbReference type="InterPro" id="IPR009594">
    <property type="entry name" value="Tscrpt_reg_HTH_AraC_N"/>
</dbReference>